<name>A0A6J6W4I9_9ZZZZ</name>
<proteinExistence type="inferred from homology"/>
<sequence length="498" mass="54132">MRKRWMAIVALAAISSLGVASFYFLQPDSTGWDIAKYEAQNITWSSCGENFECGDITVPVDYENLSGERIQLSVVKHPANNKSRRLGSLFVNPGGPGASGVEYGFAAEYIVSPEILAQYDIVGFDPRGVGGSSAERCLTNKETDRLIASNGPPAAGLPESEIISASKMLAEKCKSKLGDRLKHLGSVDVVRDMELMRKVFGEKKFNFLGKSYGTYLGLVYAAMYPNSVGRLVLDGVIDPKVTTNDVNKTQAIGFELALDSFLINCITKANCFYQGDLQGARDEVSRIMSLLHANPLKLNDSRLVTESILVLAMVSSLYNTDTGWPELNRALKDAVKGKGIRLQRMADDYVLRDKAGAYNSNENEIAYIVNCVDREDDASIERTKADSIAISKIAPHFGPYIAWSSLPCDYWPYPPIRPPVDLSGPNLPPFLMVGTTRDPATPYEWAQSVSKRFPSAILITADGDGHTGHGRGSACVDDAVDAYLLKGTLPGGALTCTL</sequence>
<evidence type="ECO:0000256" key="3">
    <source>
        <dbReference type="ARBA" id="ARBA00022801"/>
    </source>
</evidence>
<feature type="domain" description="Peptidase S33 tripeptidyl aminopeptidase-like C-terminal" evidence="4">
    <location>
        <begin position="395"/>
        <end position="496"/>
    </location>
</feature>
<reference evidence="6" key="1">
    <citation type="submission" date="2020-05" db="EMBL/GenBank/DDBJ databases">
        <authorList>
            <person name="Chiriac C."/>
            <person name="Salcher M."/>
            <person name="Ghai R."/>
            <person name="Kavagutti S V."/>
        </authorList>
    </citation>
    <scope>NUCLEOTIDE SEQUENCE</scope>
</reference>
<dbReference type="PANTHER" id="PTHR43248:SF29">
    <property type="entry name" value="TRIPEPTIDYL AMINOPEPTIDASE"/>
    <property type="match status" value="1"/>
</dbReference>
<evidence type="ECO:0000259" key="4">
    <source>
        <dbReference type="Pfam" id="PF08386"/>
    </source>
</evidence>
<comment type="similarity">
    <text evidence="1">Belongs to the peptidase S33 family.</text>
</comment>
<protein>
    <submittedName>
        <fullName evidence="6">Unannotated protein</fullName>
    </submittedName>
</protein>
<dbReference type="InterPro" id="IPR051601">
    <property type="entry name" value="Serine_prot/Carboxylest_S33"/>
</dbReference>
<dbReference type="Gene3D" id="3.40.50.1820">
    <property type="entry name" value="alpha/beta hydrolase"/>
    <property type="match status" value="1"/>
</dbReference>
<accession>A0A6J6W4I9</accession>
<gene>
    <name evidence="5" type="ORF">UFOPK1811_00691</name>
    <name evidence="6" type="ORF">UFOPK2922_00902</name>
    <name evidence="7" type="ORF">UFOPK3306_00721</name>
</gene>
<dbReference type="EMBL" id="CAFBLI010000044">
    <property type="protein sequence ID" value="CAB4866666.1"/>
    <property type="molecule type" value="Genomic_DNA"/>
</dbReference>
<dbReference type="SUPFAM" id="SSF53474">
    <property type="entry name" value="alpha/beta-Hydrolases"/>
    <property type="match status" value="1"/>
</dbReference>
<keyword evidence="3" id="KW-0378">Hydrolase</keyword>
<dbReference type="InterPro" id="IPR013595">
    <property type="entry name" value="Pept_S33_TAP-like_C"/>
</dbReference>
<evidence type="ECO:0000256" key="2">
    <source>
        <dbReference type="ARBA" id="ARBA00022729"/>
    </source>
</evidence>
<dbReference type="GO" id="GO:0016787">
    <property type="term" value="F:hydrolase activity"/>
    <property type="evidence" value="ECO:0007669"/>
    <property type="project" value="UniProtKB-KW"/>
</dbReference>
<organism evidence="6">
    <name type="scientific">freshwater metagenome</name>
    <dbReference type="NCBI Taxonomy" id="449393"/>
    <lineage>
        <taxon>unclassified sequences</taxon>
        <taxon>metagenomes</taxon>
        <taxon>ecological metagenomes</taxon>
    </lineage>
</organism>
<evidence type="ECO:0000313" key="7">
    <source>
        <dbReference type="EMBL" id="CAB4866666.1"/>
    </source>
</evidence>
<dbReference type="InterPro" id="IPR029058">
    <property type="entry name" value="AB_hydrolase_fold"/>
</dbReference>
<evidence type="ECO:0000313" key="5">
    <source>
        <dbReference type="EMBL" id="CAB4599602.1"/>
    </source>
</evidence>
<dbReference type="AlphaFoldDB" id="A0A6J6W4I9"/>
<dbReference type="EMBL" id="CAEZUJ010000021">
    <property type="protein sequence ID" value="CAB4599602.1"/>
    <property type="molecule type" value="Genomic_DNA"/>
</dbReference>
<evidence type="ECO:0000313" key="6">
    <source>
        <dbReference type="EMBL" id="CAB4779290.1"/>
    </source>
</evidence>
<evidence type="ECO:0000256" key="1">
    <source>
        <dbReference type="ARBA" id="ARBA00010088"/>
    </source>
</evidence>
<keyword evidence="2" id="KW-0732">Signal</keyword>
<dbReference type="Pfam" id="PF08386">
    <property type="entry name" value="Abhydrolase_4"/>
    <property type="match status" value="1"/>
</dbReference>
<dbReference type="PANTHER" id="PTHR43248">
    <property type="entry name" value="2-SUCCINYL-6-HYDROXY-2,4-CYCLOHEXADIENE-1-CARBOXYLATE SYNTHASE"/>
    <property type="match status" value="1"/>
</dbReference>
<dbReference type="EMBL" id="CAEZZS010000039">
    <property type="protein sequence ID" value="CAB4779290.1"/>
    <property type="molecule type" value="Genomic_DNA"/>
</dbReference>